<comment type="caution">
    <text evidence="2">The sequence shown here is derived from an EMBL/GenBank/DDBJ whole genome shotgun (WGS) entry which is preliminary data.</text>
</comment>
<dbReference type="Proteomes" id="UP000634455">
    <property type="component" value="Unassembled WGS sequence"/>
</dbReference>
<sequence>MAIQSPVKTAPFGAISVFRAINVLDNARSAFSTWNARRLTAKELSRLSDRELTDIGLCYGDISTVCQKIKM</sequence>
<reference evidence="3" key="1">
    <citation type="journal article" date="2019" name="Int. J. Syst. Evol. Microbiol.">
        <title>The Global Catalogue of Microorganisms (GCM) 10K type strain sequencing project: providing services to taxonomists for standard genome sequencing and annotation.</title>
        <authorList>
            <consortium name="The Broad Institute Genomics Platform"/>
            <consortium name="The Broad Institute Genome Sequencing Center for Infectious Disease"/>
            <person name="Wu L."/>
            <person name="Ma J."/>
        </authorList>
    </citation>
    <scope>NUCLEOTIDE SEQUENCE [LARGE SCALE GENOMIC DNA]</scope>
    <source>
        <strain evidence="3">KCTC 32465</strain>
    </source>
</reference>
<proteinExistence type="predicted"/>
<name>A0ABQ3D2V5_9RHOB</name>
<dbReference type="EMBL" id="BMZF01000003">
    <property type="protein sequence ID" value="GHA50607.1"/>
    <property type="molecule type" value="Genomic_DNA"/>
</dbReference>
<gene>
    <name evidence="2" type="ORF">GCM10008927_14690</name>
</gene>
<dbReference type="InterPro" id="IPR009506">
    <property type="entry name" value="YjiS-like"/>
</dbReference>
<evidence type="ECO:0000313" key="2">
    <source>
        <dbReference type="EMBL" id="GHA50607.1"/>
    </source>
</evidence>
<feature type="domain" description="YjiS-like" evidence="1">
    <location>
        <begin position="28"/>
        <end position="62"/>
    </location>
</feature>
<accession>A0ABQ3D2V5</accession>
<dbReference type="RefSeq" id="WP_189639940.1">
    <property type="nucleotide sequence ID" value="NZ_BMZF01000003.1"/>
</dbReference>
<evidence type="ECO:0000259" key="1">
    <source>
        <dbReference type="Pfam" id="PF06568"/>
    </source>
</evidence>
<protein>
    <recommendedName>
        <fullName evidence="1">YjiS-like domain-containing protein</fullName>
    </recommendedName>
</protein>
<organism evidence="2 3">
    <name type="scientific">Paramylibacter ulvae</name>
    <dbReference type="NCBI Taxonomy" id="1651968"/>
    <lineage>
        <taxon>Bacteria</taxon>
        <taxon>Pseudomonadati</taxon>
        <taxon>Pseudomonadota</taxon>
        <taxon>Alphaproteobacteria</taxon>
        <taxon>Rhodobacterales</taxon>
        <taxon>Paracoccaceae</taxon>
        <taxon>Paramylibacter</taxon>
    </lineage>
</organism>
<keyword evidence="3" id="KW-1185">Reference proteome</keyword>
<dbReference type="Pfam" id="PF06568">
    <property type="entry name" value="YjiS-like"/>
    <property type="match status" value="1"/>
</dbReference>
<evidence type="ECO:0000313" key="3">
    <source>
        <dbReference type="Proteomes" id="UP000634455"/>
    </source>
</evidence>